<evidence type="ECO:0000313" key="2">
    <source>
        <dbReference type="Proteomes" id="UP001151752"/>
    </source>
</evidence>
<reference evidence="1" key="2">
    <citation type="journal article" date="2023" name="Int. J. Mol. Sci.">
        <title>De Novo Assembly and Annotation of 11 Diverse Shrub Willow (Salix) Genomes Reveals Novel Gene Organization in Sex-Linked Regions.</title>
        <authorList>
            <person name="Hyden B."/>
            <person name="Feng K."/>
            <person name="Yates T.B."/>
            <person name="Jawdy S."/>
            <person name="Cereghino C."/>
            <person name="Smart L.B."/>
            <person name="Muchero W."/>
        </authorList>
    </citation>
    <scope>NUCLEOTIDE SEQUENCE</scope>
    <source>
        <tissue evidence="1">Shoot tip</tissue>
    </source>
</reference>
<reference evidence="1" key="1">
    <citation type="submission" date="2022-11" db="EMBL/GenBank/DDBJ databases">
        <authorList>
            <person name="Hyden B.L."/>
            <person name="Feng K."/>
            <person name="Yates T."/>
            <person name="Jawdy S."/>
            <person name="Smart L.B."/>
            <person name="Muchero W."/>
        </authorList>
    </citation>
    <scope>NUCLEOTIDE SEQUENCE</scope>
    <source>
        <tissue evidence="1">Shoot tip</tissue>
    </source>
</reference>
<keyword evidence="2" id="KW-1185">Reference proteome</keyword>
<sequence length="28" mass="3154">MLLCTAKQCSLGLGCHRGLIPFSQFYYC</sequence>
<dbReference type="EMBL" id="JAPFFM010000009">
    <property type="protein sequence ID" value="KAJ6745834.1"/>
    <property type="molecule type" value="Genomic_DNA"/>
</dbReference>
<proteinExistence type="predicted"/>
<gene>
    <name evidence="1" type="ORF">OIU74_028492</name>
</gene>
<protein>
    <submittedName>
        <fullName evidence="1">Uncharacterized protein</fullName>
    </submittedName>
</protein>
<organism evidence="1 2">
    <name type="scientific">Salix koriyanagi</name>
    <dbReference type="NCBI Taxonomy" id="2511006"/>
    <lineage>
        <taxon>Eukaryota</taxon>
        <taxon>Viridiplantae</taxon>
        <taxon>Streptophyta</taxon>
        <taxon>Embryophyta</taxon>
        <taxon>Tracheophyta</taxon>
        <taxon>Spermatophyta</taxon>
        <taxon>Magnoliopsida</taxon>
        <taxon>eudicotyledons</taxon>
        <taxon>Gunneridae</taxon>
        <taxon>Pentapetalae</taxon>
        <taxon>rosids</taxon>
        <taxon>fabids</taxon>
        <taxon>Malpighiales</taxon>
        <taxon>Salicaceae</taxon>
        <taxon>Saliceae</taxon>
        <taxon>Salix</taxon>
    </lineage>
</organism>
<name>A0A9Q0VBT4_9ROSI</name>
<dbReference type="Proteomes" id="UP001151752">
    <property type="component" value="Chromosome 6"/>
</dbReference>
<dbReference type="AlphaFoldDB" id="A0A9Q0VBT4"/>
<comment type="caution">
    <text evidence="1">The sequence shown here is derived from an EMBL/GenBank/DDBJ whole genome shotgun (WGS) entry which is preliminary data.</text>
</comment>
<evidence type="ECO:0000313" key="1">
    <source>
        <dbReference type="EMBL" id="KAJ6745834.1"/>
    </source>
</evidence>
<accession>A0A9Q0VBT4</accession>